<proteinExistence type="predicted"/>
<dbReference type="EMBL" id="CP030118">
    <property type="protein sequence ID" value="QDL08118.1"/>
    <property type="molecule type" value="Genomic_DNA"/>
</dbReference>
<keyword evidence="3" id="KW-1185">Reference proteome</keyword>
<dbReference type="AlphaFoldDB" id="A0A856MBP8"/>
<gene>
    <name evidence="2" type="ORF">DP114_09580</name>
</gene>
<organism evidence="2 3">
    <name type="scientific">Brasilonema sennae CENA114</name>
    <dbReference type="NCBI Taxonomy" id="415709"/>
    <lineage>
        <taxon>Bacteria</taxon>
        <taxon>Bacillati</taxon>
        <taxon>Cyanobacteriota</taxon>
        <taxon>Cyanophyceae</taxon>
        <taxon>Nostocales</taxon>
        <taxon>Scytonemataceae</taxon>
        <taxon>Brasilonema</taxon>
        <taxon>Bromeliae group (in: Brasilonema)</taxon>
    </lineage>
</organism>
<name>A0A856MBP8_9CYAN</name>
<dbReference type="GO" id="GO:0016740">
    <property type="term" value="F:transferase activity"/>
    <property type="evidence" value="ECO:0007669"/>
    <property type="project" value="UniProtKB-KW"/>
</dbReference>
<dbReference type="PANTHER" id="PTHR22572">
    <property type="entry name" value="SUGAR-1-PHOSPHATE GUANYL TRANSFERASE"/>
    <property type="match status" value="1"/>
</dbReference>
<dbReference type="InterPro" id="IPR005835">
    <property type="entry name" value="NTP_transferase_dom"/>
</dbReference>
<evidence type="ECO:0000259" key="1">
    <source>
        <dbReference type="Pfam" id="PF00483"/>
    </source>
</evidence>
<dbReference type="Gene3D" id="3.90.550.10">
    <property type="entry name" value="Spore Coat Polysaccharide Biosynthesis Protein SpsA, Chain A"/>
    <property type="match status" value="1"/>
</dbReference>
<dbReference type="KEGG" id="bsen:DP114_09580"/>
<keyword evidence="2" id="KW-0808">Transferase</keyword>
<accession>A0A856MBP8</accession>
<dbReference type="InterPro" id="IPR050486">
    <property type="entry name" value="Mannose-1P_guanyltransferase"/>
</dbReference>
<sequence length="253" mass="28717">MSTESLMNKCNSSAAGLRTVILAGGKGTRLRPFTVNFPKPLVPLGDTPVLEVLIRRLIHYGITDITLALGHLAELVKAYFDHRQKLVEHITLHFIEEEEPTGTAGSLSFVPNLDDTFLVMNGDLLTNLNFHDLVQFHREQKALLTIATHTRTVKIDLGVLKLDDTYQVVDYLEKPETKYQVSMGIYVYEPSVLKHIEYGKYLDLPDLVLRLLAKGERICAYPTDCLWLDIGRPDDYAKAQEIFSEKREEFDLV</sequence>
<dbReference type="Pfam" id="PF00483">
    <property type="entry name" value="NTP_transferase"/>
    <property type="match status" value="1"/>
</dbReference>
<reference evidence="2 3" key="1">
    <citation type="submission" date="2018-06" db="EMBL/GenBank/DDBJ databases">
        <title>Comparative genomics of Brasilonema spp. strains.</title>
        <authorList>
            <person name="Alvarenga D.O."/>
            <person name="Fiore M.F."/>
            <person name="Varani A.M."/>
        </authorList>
    </citation>
    <scope>NUCLEOTIDE SEQUENCE [LARGE SCALE GENOMIC DNA]</scope>
    <source>
        <strain evidence="2 3">CENA114</strain>
    </source>
</reference>
<dbReference type="SUPFAM" id="SSF53448">
    <property type="entry name" value="Nucleotide-diphospho-sugar transferases"/>
    <property type="match status" value="1"/>
</dbReference>
<protein>
    <submittedName>
        <fullName evidence="2">Nucleotidyltransferase family protein</fullName>
    </submittedName>
</protein>
<dbReference type="Proteomes" id="UP000503129">
    <property type="component" value="Chromosome"/>
</dbReference>
<dbReference type="InterPro" id="IPR029044">
    <property type="entry name" value="Nucleotide-diphossugar_trans"/>
</dbReference>
<evidence type="ECO:0000313" key="2">
    <source>
        <dbReference type="EMBL" id="QDL08118.1"/>
    </source>
</evidence>
<feature type="domain" description="Nucleotidyl transferase" evidence="1">
    <location>
        <begin position="19"/>
        <end position="241"/>
    </location>
</feature>
<evidence type="ECO:0000313" key="3">
    <source>
        <dbReference type="Proteomes" id="UP000503129"/>
    </source>
</evidence>